<feature type="domain" description="AB hydrolase-1" evidence="3">
    <location>
        <begin position="55"/>
        <end position="298"/>
    </location>
</feature>
<evidence type="ECO:0000313" key="5">
    <source>
        <dbReference type="Proteomes" id="UP001431209"/>
    </source>
</evidence>
<dbReference type="EMBL" id="JAOPGA020001503">
    <property type="protein sequence ID" value="KAL0488966.1"/>
    <property type="molecule type" value="Genomic_DNA"/>
</dbReference>
<dbReference type="Proteomes" id="UP001431209">
    <property type="component" value="Unassembled WGS sequence"/>
</dbReference>
<reference evidence="4 5" key="1">
    <citation type="submission" date="2024-03" db="EMBL/GenBank/DDBJ databases">
        <title>The Acrasis kona genome and developmental transcriptomes reveal deep origins of eukaryotic multicellular pathways.</title>
        <authorList>
            <person name="Sheikh S."/>
            <person name="Fu C.-J."/>
            <person name="Brown M.W."/>
            <person name="Baldauf S.L."/>
        </authorList>
    </citation>
    <scope>NUCLEOTIDE SEQUENCE [LARGE SCALE GENOMIC DNA]</scope>
    <source>
        <strain evidence="4 5">ATCC MYA-3509</strain>
    </source>
</reference>
<proteinExistence type="inferred from homology"/>
<gene>
    <name evidence="4" type="ORF">AKO1_013455</name>
</gene>
<protein>
    <submittedName>
        <fullName evidence="4">Alpha/beta hydrolase domain-containing protein</fullName>
    </submittedName>
</protein>
<comment type="similarity">
    <text evidence="1">Belongs to the AB hydrolase superfamily.</text>
</comment>
<dbReference type="AlphaFoldDB" id="A0AAW2ZGQ0"/>
<dbReference type="GO" id="GO:0016787">
    <property type="term" value="F:hydrolase activity"/>
    <property type="evidence" value="ECO:0007669"/>
    <property type="project" value="UniProtKB-KW"/>
</dbReference>
<evidence type="ECO:0000256" key="1">
    <source>
        <dbReference type="ARBA" id="ARBA00008645"/>
    </source>
</evidence>
<evidence type="ECO:0000313" key="4">
    <source>
        <dbReference type="EMBL" id="KAL0488966.1"/>
    </source>
</evidence>
<keyword evidence="2 4" id="KW-0378">Hydrolase</keyword>
<sequence length="313" mass="36270">MIRQSTKLPKWWTLQLSCKRLYTTPSPVVLNFHEVHETGESENTVSPISEKEPTPVVVLHGLFGNSVTFRNILQKKDGILRGGRRAFVLDARNHGKSPHNSSITYEDMTQDLILFLKSRNIKKSILLGHSMGGKTILNTLLHHETFVKEYIEKSIVVDIAPMSYMNHPRWEVKQMLTAMESIPLERIQKRRDAEDHIKHLILDPKVRLFLLTNLVRPEEGENWTWKFNIKAIRNHINDVGGFPEIITNKKCAQKVLFVRGGTSFYVQEPEALDLIEKHFEDYKIKIVPNASHWVHTDNTPVFERVVRDLIENE</sequence>
<evidence type="ECO:0000256" key="2">
    <source>
        <dbReference type="ARBA" id="ARBA00022801"/>
    </source>
</evidence>
<dbReference type="InterPro" id="IPR000073">
    <property type="entry name" value="AB_hydrolase_1"/>
</dbReference>
<evidence type="ECO:0000259" key="3">
    <source>
        <dbReference type="Pfam" id="PF00561"/>
    </source>
</evidence>
<organism evidence="4 5">
    <name type="scientific">Acrasis kona</name>
    <dbReference type="NCBI Taxonomy" id="1008807"/>
    <lineage>
        <taxon>Eukaryota</taxon>
        <taxon>Discoba</taxon>
        <taxon>Heterolobosea</taxon>
        <taxon>Tetramitia</taxon>
        <taxon>Eutetramitia</taxon>
        <taxon>Acrasidae</taxon>
        <taxon>Acrasis</taxon>
    </lineage>
</organism>
<comment type="caution">
    <text evidence="4">The sequence shown here is derived from an EMBL/GenBank/DDBJ whole genome shotgun (WGS) entry which is preliminary data.</text>
</comment>
<dbReference type="Pfam" id="PF00561">
    <property type="entry name" value="Abhydrolase_1"/>
    <property type="match status" value="1"/>
</dbReference>
<name>A0AAW2ZGQ0_9EUKA</name>
<dbReference type="Gene3D" id="3.40.50.1820">
    <property type="entry name" value="alpha/beta hydrolase"/>
    <property type="match status" value="1"/>
</dbReference>
<dbReference type="PANTHER" id="PTHR46118:SF4">
    <property type="entry name" value="PROTEIN ABHD11"/>
    <property type="match status" value="1"/>
</dbReference>
<keyword evidence="5" id="KW-1185">Reference proteome</keyword>
<accession>A0AAW2ZGQ0</accession>
<dbReference type="PANTHER" id="PTHR46118">
    <property type="entry name" value="PROTEIN ABHD11"/>
    <property type="match status" value="1"/>
</dbReference>
<dbReference type="SUPFAM" id="SSF53474">
    <property type="entry name" value="alpha/beta-Hydrolases"/>
    <property type="match status" value="1"/>
</dbReference>
<dbReference type="InterPro" id="IPR029058">
    <property type="entry name" value="AB_hydrolase_fold"/>
</dbReference>